<keyword evidence="2" id="KW-0378">Hydrolase</keyword>
<evidence type="ECO:0000256" key="1">
    <source>
        <dbReference type="ARBA" id="ARBA00022741"/>
    </source>
</evidence>
<keyword evidence="1" id="KW-0547">Nucleotide-binding</keyword>
<evidence type="ECO:0000256" key="2">
    <source>
        <dbReference type="ARBA" id="ARBA00022801"/>
    </source>
</evidence>
<dbReference type="GO" id="GO:0016787">
    <property type="term" value="F:hydrolase activity"/>
    <property type="evidence" value="ECO:0007669"/>
    <property type="project" value="UniProtKB-KW"/>
</dbReference>
<sequence>AYRRAGKRVGVLAVDPSSPFSGGALLGDRIRMADHVSDPGVYIRSMATRGHLGGLAWSAPQAIRVLDAAGCDVVLVETVGVGQSEVEIASQADTSVVLLAPGMGDGIQAAKAGIL</sequence>
<dbReference type="PANTHER" id="PTHR43087:SF1">
    <property type="entry name" value="LAO_AO TRANSPORT SYSTEM ATPASE"/>
    <property type="match status" value="1"/>
</dbReference>
<comment type="caution">
    <text evidence="5">The sequence shown here is derived from an EMBL/GenBank/DDBJ whole genome shotgun (WGS) entry which is preliminary data.</text>
</comment>
<feature type="non-terminal residue" evidence="5">
    <location>
        <position position="1"/>
    </location>
</feature>
<dbReference type="AlphaFoldDB" id="A0A6G3XRL6"/>
<name>A0A6G3XRL6_9ACTN</name>
<dbReference type="SUPFAM" id="SSF52540">
    <property type="entry name" value="P-loop containing nucleoside triphosphate hydrolases"/>
    <property type="match status" value="1"/>
</dbReference>
<dbReference type="EMBL" id="JAAGMN010008606">
    <property type="protein sequence ID" value="NEE20465.1"/>
    <property type="molecule type" value="Genomic_DNA"/>
</dbReference>
<organism evidence="5">
    <name type="scientific">Streptomyces sp. SID7499</name>
    <dbReference type="NCBI Taxonomy" id="2706086"/>
    <lineage>
        <taxon>Bacteria</taxon>
        <taxon>Bacillati</taxon>
        <taxon>Actinomycetota</taxon>
        <taxon>Actinomycetes</taxon>
        <taxon>Kitasatosporales</taxon>
        <taxon>Streptomycetaceae</taxon>
        <taxon>Streptomyces</taxon>
    </lineage>
</organism>
<feature type="non-terminal residue" evidence="5">
    <location>
        <position position="115"/>
    </location>
</feature>
<dbReference type="InterPro" id="IPR027417">
    <property type="entry name" value="P-loop_NTPase"/>
</dbReference>
<proteinExistence type="predicted"/>
<dbReference type="InterPro" id="IPR052040">
    <property type="entry name" value="GTPase/Isobutyryl-CoA_mutase"/>
</dbReference>
<reference evidence="5" key="1">
    <citation type="submission" date="2020-01" db="EMBL/GenBank/DDBJ databases">
        <title>Insect and environment-associated Actinomycetes.</title>
        <authorList>
            <person name="Currrie C."/>
            <person name="Chevrette M."/>
            <person name="Carlson C."/>
            <person name="Stubbendieck R."/>
            <person name="Wendt-Pienkowski E."/>
        </authorList>
    </citation>
    <scope>NUCLEOTIDE SEQUENCE</scope>
    <source>
        <strain evidence="5">SID7499</strain>
    </source>
</reference>
<protein>
    <submittedName>
        <fullName evidence="5">Methylmalonyl Co-A mutase-associated GTPase MeaB</fullName>
    </submittedName>
</protein>
<accession>A0A6G3XRL6</accession>
<dbReference type="Gene3D" id="3.40.50.300">
    <property type="entry name" value="P-loop containing nucleotide triphosphate hydrolases"/>
    <property type="match status" value="1"/>
</dbReference>
<evidence type="ECO:0000313" key="5">
    <source>
        <dbReference type="EMBL" id="NEE20465.1"/>
    </source>
</evidence>
<gene>
    <name evidence="5" type="ORF">G3M58_80150</name>
</gene>
<dbReference type="GO" id="GO:0005525">
    <property type="term" value="F:GTP binding"/>
    <property type="evidence" value="ECO:0007669"/>
    <property type="project" value="UniProtKB-KW"/>
</dbReference>
<dbReference type="Pfam" id="PF03308">
    <property type="entry name" value="MeaB"/>
    <property type="match status" value="1"/>
</dbReference>
<keyword evidence="3" id="KW-0342">GTP-binding</keyword>
<keyword evidence="4" id="KW-0143">Chaperone</keyword>
<evidence type="ECO:0000256" key="3">
    <source>
        <dbReference type="ARBA" id="ARBA00023134"/>
    </source>
</evidence>
<dbReference type="PANTHER" id="PTHR43087">
    <property type="entry name" value="LYSINE/ARGININE/ORNITHINE TRANSPORT SYSTEM KINASE"/>
    <property type="match status" value="1"/>
</dbReference>
<evidence type="ECO:0000256" key="4">
    <source>
        <dbReference type="ARBA" id="ARBA00023186"/>
    </source>
</evidence>